<gene>
    <name evidence="9" type="ORF">THTE_0779</name>
</gene>
<dbReference type="EMBL" id="CP018477">
    <property type="protein sequence ID" value="ASV73381.1"/>
    <property type="molecule type" value="Genomic_DNA"/>
</dbReference>
<dbReference type="PRINTS" id="PR01435">
    <property type="entry name" value="NPOXDRDTASE5"/>
</dbReference>
<dbReference type="Pfam" id="PF00662">
    <property type="entry name" value="Proton_antipo_N"/>
    <property type="match status" value="1"/>
</dbReference>
<evidence type="ECO:0000256" key="2">
    <source>
        <dbReference type="ARBA" id="ARBA00022692"/>
    </source>
</evidence>
<feature type="transmembrane region" description="Helical" evidence="6">
    <location>
        <begin position="298"/>
        <end position="316"/>
    </location>
</feature>
<dbReference type="PANTHER" id="PTHR42829">
    <property type="entry name" value="NADH-UBIQUINONE OXIDOREDUCTASE CHAIN 5"/>
    <property type="match status" value="1"/>
</dbReference>
<evidence type="ECO:0000256" key="5">
    <source>
        <dbReference type="RuleBase" id="RU000320"/>
    </source>
</evidence>
<dbReference type="KEGG" id="ttf:THTE_0779"/>
<feature type="transmembrane region" description="Helical" evidence="6">
    <location>
        <begin position="466"/>
        <end position="490"/>
    </location>
</feature>
<dbReference type="PANTHER" id="PTHR42829:SF2">
    <property type="entry name" value="NADH-UBIQUINONE OXIDOREDUCTASE CHAIN 5"/>
    <property type="match status" value="1"/>
</dbReference>
<dbReference type="RefSeq" id="WP_095413998.1">
    <property type="nucleotide sequence ID" value="NZ_CP018477.1"/>
</dbReference>
<dbReference type="NCBIfam" id="NF005141">
    <property type="entry name" value="PRK06590.1"/>
    <property type="match status" value="1"/>
</dbReference>
<evidence type="ECO:0000259" key="8">
    <source>
        <dbReference type="Pfam" id="PF00662"/>
    </source>
</evidence>
<feature type="domain" description="NADH-Ubiquinone oxidoreductase (complex I) chain 5 N-terminal" evidence="8">
    <location>
        <begin position="103"/>
        <end position="149"/>
    </location>
</feature>
<feature type="transmembrane region" description="Helical" evidence="6">
    <location>
        <begin position="328"/>
        <end position="348"/>
    </location>
</feature>
<evidence type="ECO:0000313" key="10">
    <source>
        <dbReference type="Proteomes" id="UP000215086"/>
    </source>
</evidence>
<keyword evidence="9" id="KW-0830">Ubiquinone</keyword>
<dbReference type="Gene3D" id="1.20.5.2700">
    <property type="match status" value="1"/>
</dbReference>
<sequence length="687" mass="73779">MSFLIVLVAGMPLVAALVTAVLGPRVLRESSHVPTVTATAISFVGSLALLGMLLRSAPAVHGSHSGEHVPTFERVFELWSWADISPSGASVERPVPHGTWDFARFHIPVALRVDSLTVFMLVTVTFISLLVAIYSIGYMHEDPGYWRFYTYISLFVFSMIMLVSVSNFVLLYVFWEAVGLCSYLLIGFWYRKPEAAAAGKKAFLVNRVGDFGFALGIFLLWSMYGTLNFHDTIDPQTQEVFSAGILGTARLLHPEKGLIHGGLATVACLLLFAGACGKSAQFPLHVWLPDAMEGPTPVSALIHAATMVTAGVYMVARCMPLFQVAPHVLEIVGGVATFTALMAAIIALTQTDLKRILAYSTISQLGYMFLGLSVGGLVGAAAAMFHLFTHAFFKALLFLGAGSVMHATGGVIDLNQIGGLRRRLPWTHVTFLIGSLALAGIFPLAGFFSKDEILVALAGRAHHSGYYQLLLVVAMATAFLTAVYTFRAYFRTFFGEERVPAESAGHVHESPPVMLIPLGILAAASVIAGALVGPTRWVEHFLSGTVSLDAAARLAGHGTATHAGTIPWISLLLAALGVVVAAGVVFGPSALVDGIVALFRAIGLYTLSYRKFFFDEIYQWVVVRPLAGLAGVAAWIDRFVIDWLVDVVGLIPRFLGAMLRGVQNGLVPWYALGMVLGMLVLLAALVL</sequence>
<dbReference type="OrthoDB" id="9807568at2"/>
<feature type="transmembrane region" description="Helical" evidence="6">
    <location>
        <begin position="6"/>
        <end position="23"/>
    </location>
</feature>
<feature type="domain" description="NADH:quinone oxidoreductase/Mrp antiporter transmembrane" evidence="7">
    <location>
        <begin position="167"/>
        <end position="461"/>
    </location>
</feature>
<comment type="subcellular location">
    <subcellularLocation>
        <location evidence="1">Endomembrane system</location>
        <topology evidence="1">Multi-pass membrane protein</topology>
    </subcellularLocation>
    <subcellularLocation>
        <location evidence="5">Membrane</location>
        <topology evidence="5">Multi-pass membrane protein</topology>
    </subcellularLocation>
</comment>
<feature type="transmembrane region" description="Helical" evidence="6">
    <location>
        <begin position="202"/>
        <end position="224"/>
    </location>
</feature>
<dbReference type="PRINTS" id="PR01434">
    <property type="entry name" value="NADHDHGNASE5"/>
</dbReference>
<keyword evidence="4 6" id="KW-0472">Membrane</keyword>
<proteinExistence type="predicted"/>
<feature type="transmembrane region" description="Helical" evidence="6">
    <location>
        <begin position="172"/>
        <end position="190"/>
    </location>
</feature>
<dbReference type="InterPro" id="IPR001516">
    <property type="entry name" value="Proton_antipo_N"/>
</dbReference>
<keyword evidence="2 5" id="KW-0812">Transmembrane</keyword>
<dbReference type="NCBIfam" id="TIGR01974">
    <property type="entry name" value="NDH_I_L"/>
    <property type="match status" value="1"/>
</dbReference>
<feature type="transmembrane region" description="Helical" evidence="6">
    <location>
        <begin position="667"/>
        <end position="686"/>
    </location>
</feature>
<dbReference type="InterPro" id="IPR001750">
    <property type="entry name" value="ND/Mrp_TM"/>
</dbReference>
<dbReference type="GO" id="GO:0042773">
    <property type="term" value="P:ATP synthesis coupled electron transport"/>
    <property type="evidence" value="ECO:0007669"/>
    <property type="project" value="InterPro"/>
</dbReference>
<evidence type="ECO:0000256" key="6">
    <source>
        <dbReference type="SAM" id="Phobius"/>
    </source>
</evidence>
<feature type="transmembrane region" description="Helical" evidence="6">
    <location>
        <begin position="426"/>
        <end position="446"/>
    </location>
</feature>
<feature type="transmembrane region" description="Helical" evidence="6">
    <location>
        <begin position="116"/>
        <end position="136"/>
    </location>
</feature>
<feature type="transmembrane region" description="Helical" evidence="6">
    <location>
        <begin position="511"/>
        <end position="532"/>
    </location>
</feature>
<feature type="transmembrane region" description="Helical" evidence="6">
    <location>
        <begin position="148"/>
        <end position="166"/>
    </location>
</feature>
<keyword evidence="10" id="KW-1185">Reference proteome</keyword>
<dbReference type="GO" id="GO:0012505">
    <property type="term" value="C:endomembrane system"/>
    <property type="evidence" value="ECO:0007669"/>
    <property type="project" value="UniProtKB-SubCell"/>
</dbReference>
<dbReference type="GO" id="GO:0008137">
    <property type="term" value="F:NADH dehydrogenase (ubiquinone) activity"/>
    <property type="evidence" value="ECO:0007669"/>
    <property type="project" value="InterPro"/>
</dbReference>
<evidence type="ECO:0000256" key="1">
    <source>
        <dbReference type="ARBA" id="ARBA00004127"/>
    </source>
</evidence>
<dbReference type="GO" id="GO:0016020">
    <property type="term" value="C:membrane"/>
    <property type="evidence" value="ECO:0007669"/>
    <property type="project" value="UniProtKB-SubCell"/>
</dbReference>
<evidence type="ECO:0000256" key="4">
    <source>
        <dbReference type="ARBA" id="ARBA00023136"/>
    </source>
</evidence>
<dbReference type="Pfam" id="PF00361">
    <property type="entry name" value="Proton_antipo_M"/>
    <property type="match status" value="1"/>
</dbReference>
<accession>A0A286RBP3</accession>
<dbReference type="InterPro" id="IPR003945">
    <property type="entry name" value="NU5C-like"/>
</dbReference>
<feature type="transmembrane region" description="Helical" evidence="6">
    <location>
        <begin position="35"/>
        <end position="54"/>
    </location>
</feature>
<evidence type="ECO:0000259" key="7">
    <source>
        <dbReference type="Pfam" id="PF00361"/>
    </source>
</evidence>
<dbReference type="GO" id="GO:0003954">
    <property type="term" value="F:NADH dehydrogenase activity"/>
    <property type="evidence" value="ECO:0007669"/>
    <property type="project" value="TreeGrafter"/>
</dbReference>
<reference evidence="9 10" key="1">
    <citation type="journal article" name="Front. Microbiol.">
        <title>Sugar Metabolism of the First Thermophilic Planctomycete Thermogutta terrifontis: Comparative Genomic and Transcriptomic Approaches.</title>
        <authorList>
            <person name="Elcheninov A.G."/>
            <person name="Menzel P."/>
            <person name="Gudbergsdottir S.R."/>
            <person name="Slesarev A.I."/>
            <person name="Kadnikov V.V."/>
            <person name="Krogh A."/>
            <person name="Bonch-Osmolovskaya E.A."/>
            <person name="Peng X."/>
            <person name="Kublanov I.V."/>
        </authorList>
    </citation>
    <scope>NUCLEOTIDE SEQUENCE [LARGE SCALE GENOMIC DNA]</scope>
    <source>
        <strain evidence="9 10">R1</strain>
    </source>
</reference>
<dbReference type="Proteomes" id="UP000215086">
    <property type="component" value="Chromosome"/>
</dbReference>
<feature type="transmembrane region" description="Helical" evidence="6">
    <location>
        <begin position="395"/>
        <end position="414"/>
    </location>
</feature>
<keyword evidence="3 6" id="KW-1133">Transmembrane helix</keyword>
<protein>
    <submittedName>
        <fullName evidence="9">NADH-ubiquinone oxidoreductase chain L</fullName>
    </submittedName>
</protein>
<evidence type="ECO:0000256" key="3">
    <source>
        <dbReference type="ARBA" id="ARBA00022989"/>
    </source>
</evidence>
<feature type="transmembrane region" description="Helical" evidence="6">
    <location>
        <begin position="369"/>
        <end position="389"/>
    </location>
</feature>
<feature type="transmembrane region" description="Helical" evidence="6">
    <location>
        <begin position="617"/>
        <end position="636"/>
    </location>
</feature>
<dbReference type="GO" id="GO:0015990">
    <property type="term" value="P:electron transport coupled proton transport"/>
    <property type="evidence" value="ECO:0007669"/>
    <property type="project" value="TreeGrafter"/>
</dbReference>
<feature type="transmembrane region" description="Helical" evidence="6">
    <location>
        <begin position="568"/>
        <end position="596"/>
    </location>
</feature>
<dbReference type="InterPro" id="IPR018393">
    <property type="entry name" value="NADHpl_OxRdtase_5_subgr"/>
</dbReference>
<organism evidence="9 10">
    <name type="scientific">Thermogutta terrifontis</name>
    <dbReference type="NCBI Taxonomy" id="1331910"/>
    <lineage>
        <taxon>Bacteria</taxon>
        <taxon>Pseudomonadati</taxon>
        <taxon>Planctomycetota</taxon>
        <taxon>Planctomycetia</taxon>
        <taxon>Pirellulales</taxon>
        <taxon>Thermoguttaceae</taxon>
        <taxon>Thermogutta</taxon>
    </lineage>
</organism>
<name>A0A286RBP3_9BACT</name>
<dbReference type="AlphaFoldDB" id="A0A286RBP3"/>
<evidence type="ECO:0000313" key="9">
    <source>
        <dbReference type="EMBL" id="ASV73381.1"/>
    </source>
</evidence>